<keyword evidence="1" id="KW-0614">Plasmid</keyword>
<reference evidence="1 2" key="1">
    <citation type="submission" date="2022-03" db="EMBL/GenBank/DDBJ databases">
        <title>Rhizobium SSM4.3 sp. nov., isolated from Sediment (Gouqi Island).</title>
        <authorList>
            <person name="Chen G."/>
        </authorList>
    </citation>
    <scope>NUCLEOTIDE SEQUENCE [LARGE SCALE GENOMIC DNA]</scope>
    <source>
        <strain evidence="1 2">SSM4.3</strain>
        <plasmid evidence="1">unnamed</plasmid>
    </source>
</reference>
<keyword evidence="2" id="KW-1185">Reference proteome</keyword>
<evidence type="ECO:0000313" key="1">
    <source>
        <dbReference type="EMBL" id="MCJ8238659.1"/>
    </source>
</evidence>
<dbReference type="Proteomes" id="UP001522662">
    <property type="component" value="Unassembled WGS sequence"/>
</dbReference>
<gene>
    <name evidence="1" type="ORF">MKJ03_09980</name>
</gene>
<accession>A0ABT0CZS5</accession>
<evidence type="ECO:0000313" key="2">
    <source>
        <dbReference type="Proteomes" id="UP001522662"/>
    </source>
</evidence>
<comment type="caution">
    <text evidence="1">The sequence shown here is derived from an EMBL/GenBank/DDBJ whole genome shotgun (WGS) entry which is preliminary data.</text>
</comment>
<dbReference type="RefSeq" id="WP_245136462.1">
    <property type="nucleotide sequence ID" value="NZ_CP128477.1"/>
</dbReference>
<name>A0ABT0CZS5_9HYPH</name>
<proteinExistence type="predicted"/>
<organism evidence="1 2">
    <name type="scientific">Peteryoungia algae</name>
    <dbReference type="NCBI Taxonomy" id="2919917"/>
    <lineage>
        <taxon>Bacteria</taxon>
        <taxon>Pseudomonadati</taxon>
        <taxon>Pseudomonadota</taxon>
        <taxon>Alphaproteobacteria</taxon>
        <taxon>Hyphomicrobiales</taxon>
        <taxon>Rhizobiaceae</taxon>
        <taxon>Peteryoungia</taxon>
    </lineage>
</organism>
<protein>
    <submittedName>
        <fullName evidence="1">Uncharacterized protein</fullName>
    </submittedName>
</protein>
<dbReference type="EMBL" id="JALAYX010000002">
    <property type="protein sequence ID" value="MCJ8238659.1"/>
    <property type="molecule type" value="Genomic_DNA"/>
</dbReference>
<geneLocation type="plasmid" evidence="1">
    <name>unnamed</name>
</geneLocation>
<sequence>MIAEFIASLFALFVVDPVQAKIEGRLAAVQAPIEIVSQARACLGTTGPILIERATGDVWWAGATIVKIATGLTGPAELLDAGNPACAPVATYLTAAEAEA</sequence>